<dbReference type="GeneID" id="70131986"/>
<gene>
    <name evidence="6" type="ORF">BKA67DRAFT_569200</name>
</gene>
<keyword evidence="4" id="KW-0560">Oxidoreductase</keyword>
<dbReference type="Gene3D" id="3.30.465.10">
    <property type="match status" value="1"/>
</dbReference>
<dbReference type="InterPro" id="IPR016169">
    <property type="entry name" value="FAD-bd_PCMH_sub2"/>
</dbReference>
<keyword evidence="7" id="KW-1185">Reference proteome</keyword>
<evidence type="ECO:0000256" key="2">
    <source>
        <dbReference type="ARBA" id="ARBA00022630"/>
    </source>
</evidence>
<dbReference type="InterPro" id="IPR036318">
    <property type="entry name" value="FAD-bd_PCMH-like_sf"/>
</dbReference>
<dbReference type="OrthoDB" id="2151789at2759"/>
<comment type="caution">
    <text evidence="6">The sequence shown here is derived from an EMBL/GenBank/DDBJ whole genome shotgun (WGS) entry which is preliminary data.</text>
</comment>
<accession>A0A9P8ZWS1</accession>
<dbReference type="GO" id="GO:0071949">
    <property type="term" value="F:FAD binding"/>
    <property type="evidence" value="ECO:0007669"/>
    <property type="project" value="InterPro"/>
</dbReference>
<evidence type="ECO:0000256" key="4">
    <source>
        <dbReference type="ARBA" id="ARBA00023002"/>
    </source>
</evidence>
<dbReference type="PANTHER" id="PTHR42973">
    <property type="entry name" value="BINDING OXIDOREDUCTASE, PUTATIVE (AFU_ORTHOLOGUE AFUA_1G17690)-RELATED"/>
    <property type="match status" value="1"/>
</dbReference>
<name>A0A9P8ZWS1_9PEZI</name>
<dbReference type="PROSITE" id="PS51387">
    <property type="entry name" value="FAD_PCMH"/>
    <property type="match status" value="1"/>
</dbReference>
<feature type="domain" description="FAD-binding PCMH-type" evidence="5">
    <location>
        <begin position="82"/>
        <end position="253"/>
    </location>
</feature>
<dbReference type="GO" id="GO:0016491">
    <property type="term" value="F:oxidoreductase activity"/>
    <property type="evidence" value="ECO:0007669"/>
    <property type="project" value="UniProtKB-KW"/>
</dbReference>
<evidence type="ECO:0000313" key="7">
    <source>
        <dbReference type="Proteomes" id="UP000758603"/>
    </source>
</evidence>
<organism evidence="6 7">
    <name type="scientific">Truncatella angustata</name>
    <dbReference type="NCBI Taxonomy" id="152316"/>
    <lineage>
        <taxon>Eukaryota</taxon>
        <taxon>Fungi</taxon>
        <taxon>Dikarya</taxon>
        <taxon>Ascomycota</taxon>
        <taxon>Pezizomycotina</taxon>
        <taxon>Sordariomycetes</taxon>
        <taxon>Xylariomycetidae</taxon>
        <taxon>Amphisphaeriales</taxon>
        <taxon>Sporocadaceae</taxon>
        <taxon>Truncatella</taxon>
    </lineage>
</organism>
<keyword evidence="3" id="KW-0274">FAD</keyword>
<protein>
    <recommendedName>
        <fullName evidence="5">FAD-binding PCMH-type domain-containing protein</fullName>
    </recommendedName>
</protein>
<proteinExistence type="inferred from homology"/>
<dbReference type="InterPro" id="IPR006094">
    <property type="entry name" value="Oxid_FAD_bind_N"/>
</dbReference>
<reference evidence="6" key="1">
    <citation type="journal article" date="2021" name="Nat. Commun.">
        <title>Genetic determinants of endophytism in the Arabidopsis root mycobiome.</title>
        <authorList>
            <person name="Mesny F."/>
            <person name="Miyauchi S."/>
            <person name="Thiergart T."/>
            <person name="Pickel B."/>
            <person name="Atanasova L."/>
            <person name="Karlsson M."/>
            <person name="Huettel B."/>
            <person name="Barry K.W."/>
            <person name="Haridas S."/>
            <person name="Chen C."/>
            <person name="Bauer D."/>
            <person name="Andreopoulos W."/>
            <person name="Pangilinan J."/>
            <person name="LaButti K."/>
            <person name="Riley R."/>
            <person name="Lipzen A."/>
            <person name="Clum A."/>
            <person name="Drula E."/>
            <person name="Henrissat B."/>
            <person name="Kohler A."/>
            <person name="Grigoriev I.V."/>
            <person name="Martin F.M."/>
            <person name="Hacquard S."/>
        </authorList>
    </citation>
    <scope>NUCLEOTIDE SEQUENCE</scope>
    <source>
        <strain evidence="6">MPI-SDFR-AT-0073</strain>
    </source>
</reference>
<evidence type="ECO:0000259" key="5">
    <source>
        <dbReference type="PROSITE" id="PS51387"/>
    </source>
</evidence>
<evidence type="ECO:0000256" key="3">
    <source>
        <dbReference type="ARBA" id="ARBA00022827"/>
    </source>
</evidence>
<sequence length="513" mass="53554">MQDRSGLATRSLEMPSLNSASWCNLLAVIGYLGSATVALCAPASGNTSCCQSLTAALSSKVVYPDSAAYNASVSSYWAQGEQLLSPSCIVSPQAAQDVSAAIKILVAGSCKFAVRGGGHGSVTGIANIEDGVTLDLRGINFTTISNDGTSVAVGAGQLLGNAYSILYKRGLYIPTARAASIGAGGSTIGGGLGYLYPKTGFAVDSVVEFEVVLANGTIVSATKSVNSDLWRALKGGGSNFGVVTKIVYTTYPLGDVWGGDVVYPVSSIDAELRAFYNFAANPSYDDNAAVMMNFHWSPTDGNILDNQYIYAKPVVAPPAFAEFYTIPNQIFNSTAVTNIPALSAAQSARSPAGLQEITFAVSFRNNVDVLKDVFNLYNASITKLSDVEGISLSLSFEPLMQLLAAKAKATGGNVLGVDPPAEGVVLTLLSLTFTDADDYSTLSKFSQKLLSDIIAAAKKRGASNSFIDMNHAGASQKVLASYGSDNYAFLKATAKKYDPSAVFQKLLPGGFKL</sequence>
<dbReference type="EMBL" id="JAGPXC010000005">
    <property type="protein sequence ID" value="KAH6653326.1"/>
    <property type="molecule type" value="Genomic_DNA"/>
</dbReference>
<keyword evidence="2" id="KW-0285">Flavoprotein</keyword>
<evidence type="ECO:0000256" key="1">
    <source>
        <dbReference type="ARBA" id="ARBA00005466"/>
    </source>
</evidence>
<dbReference type="RefSeq" id="XP_045957603.1">
    <property type="nucleotide sequence ID" value="XM_046103094.1"/>
</dbReference>
<dbReference type="InterPro" id="IPR050416">
    <property type="entry name" value="FAD-linked_Oxidoreductase"/>
</dbReference>
<dbReference type="Proteomes" id="UP000758603">
    <property type="component" value="Unassembled WGS sequence"/>
</dbReference>
<dbReference type="InterPro" id="IPR016166">
    <property type="entry name" value="FAD-bd_PCMH"/>
</dbReference>
<dbReference type="Pfam" id="PF01565">
    <property type="entry name" value="FAD_binding_4"/>
    <property type="match status" value="1"/>
</dbReference>
<dbReference type="SUPFAM" id="SSF56176">
    <property type="entry name" value="FAD-binding/transporter-associated domain-like"/>
    <property type="match status" value="1"/>
</dbReference>
<dbReference type="AlphaFoldDB" id="A0A9P8ZWS1"/>
<evidence type="ECO:0000313" key="6">
    <source>
        <dbReference type="EMBL" id="KAH6653326.1"/>
    </source>
</evidence>
<comment type="similarity">
    <text evidence="1">Belongs to the oxygen-dependent FAD-linked oxidoreductase family.</text>
</comment>
<dbReference type="PANTHER" id="PTHR42973:SF22">
    <property type="entry name" value="FAD-BINDING PCMH-TYPE DOMAIN-CONTAINING PROTEIN-RELATED"/>
    <property type="match status" value="1"/>
</dbReference>